<dbReference type="PANTHER" id="PTHR33096:SF1">
    <property type="entry name" value="CXC1-LIKE CYSTEINE CLUSTER ASSOCIATED WITH KDZ TRANSPOSASES DOMAIN-CONTAINING PROTEIN"/>
    <property type="match status" value="1"/>
</dbReference>
<feature type="region of interest" description="Disordered" evidence="1">
    <location>
        <begin position="165"/>
        <end position="190"/>
    </location>
</feature>
<protein>
    <submittedName>
        <fullName evidence="2">Predicted protein</fullName>
    </submittedName>
</protein>
<accession>B0D5J2</accession>
<proteinExistence type="predicted"/>
<dbReference type="GeneID" id="6075068"/>
<dbReference type="AlphaFoldDB" id="B0D5J2"/>
<dbReference type="InParanoid" id="B0D5J2"/>
<dbReference type="PANTHER" id="PTHR33096">
    <property type="entry name" value="CXC2 DOMAIN-CONTAINING PROTEIN"/>
    <property type="match status" value="1"/>
</dbReference>
<name>B0D5J2_LACBS</name>
<dbReference type="OrthoDB" id="3364670at2759"/>
<evidence type="ECO:0000313" key="2">
    <source>
        <dbReference type="EMBL" id="EDR09779.1"/>
    </source>
</evidence>
<dbReference type="KEGG" id="lbc:LACBIDRAFT_325583"/>
<feature type="region of interest" description="Disordered" evidence="1">
    <location>
        <begin position="131"/>
        <end position="153"/>
    </location>
</feature>
<evidence type="ECO:0000313" key="3">
    <source>
        <dbReference type="Proteomes" id="UP000001194"/>
    </source>
</evidence>
<dbReference type="InterPro" id="IPR040521">
    <property type="entry name" value="KDZ"/>
</dbReference>
<dbReference type="Pfam" id="PF18758">
    <property type="entry name" value="KDZ"/>
    <property type="match status" value="2"/>
</dbReference>
<feature type="region of interest" description="Disordered" evidence="1">
    <location>
        <begin position="417"/>
        <end position="451"/>
    </location>
</feature>
<dbReference type="EMBL" id="DS547098">
    <property type="protein sequence ID" value="EDR09779.1"/>
    <property type="molecule type" value="Genomic_DNA"/>
</dbReference>
<evidence type="ECO:0000256" key="1">
    <source>
        <dbReference type="SAM" id="MobiDB-lite"/>
    </source>
</evidence>
<gene>
    <name evidence="2" type="ORF">LACBIDRAFT_325583</name>
</gene>
<keyword evidence="3" id="KW-1185">Reference proteome</keyword>
<sequence length="520" mass="58945">MLEFVNEQFVNAAPNTTAWCETLETFLGNRRYKLTTRWYATLIDKKNLLVNNYLDDMRSSIKVSDKNVGMEQEDNIEIDEDMHTAAPNLEKPSDYLRGRCPLCFGGKDWSKPDDLVDFIVCLDACFKQKSRKAQGKEPPAPRKHPDTAFVSSEDVKAMEDIVNEIRPEPKSGSKGKKSQDSPLQPQKDENPDLYEKQVKASTQFFSDTGLMALLCRHDRVLWLVNMTSAGEKQHYALVLLERLFNHLPSTARVDSSGLYQFFMLMAINGLASSFITQENGEGCERFWSSIKLLIPSLRVTGYYNRLYTLDTQVKHLDKKSLLNLGDWLRRKWVSMNTRKSEALDVLEELAELDITEDILREDGCSLFTTKPCPHPDLNSAQYGEIPLVSSFNGKAMVFVKDSQQWINQFCKIQGDGRRTVGKRPHVEEEGEEDIHDLQVPSSRPSSPPLKKRKVSFVTLPKASFYNNHRGAPKSYKVDPRFVNSTSSSSTLKPTAQVTKDTEAFFHTIKGSSTSSSAKRA</sequence>
<dbReference type="HOGENOM" id="CLU_523811_0_0_1"/>
<dbReference type="RefSeq" id="XP_001879164.1">
    <property type="nucleotide sequence ID" value="XM_001879129.1"/>
</dbReference>
<organism evidence="3">
    <name type="scientific">Laccaria bicolor (strain S238N-H82 / ATCC MYA-4686)</name>
    <name type="common">Bicoloured deceiver</name>
    <name type="synonym">Laccaria laccata var. bicolor</name>
    <dbReference type="NCBI Taxonomy" id="486041"/>
    <lineage>
        <taxon>Eukaryota</taxon>
        <taxon>Fungi</taxon>
        <taxon>Dikarya</taxon>
        <taxon>Basidiomycota</taxon>
        <taxon>Agaricomycotina</taxon>
        <taxon>Agaricomycetes</taxon>
        <taxon>Agaricomycetidae</taxon>
        <taxon>Agaricales</taxon>
        <taxon>Agaricineae</taxon>
        <taxon>Hydnangiaceae</taxon>
        <taxon>Laccaria</taxon>
    </lineage>
</organism>
<dbReference type="Proteomes" id="UP000001194">
    <property type="component" value="Unassembled WGS sequence"/>
</dbReference>
<reference evidence="2 3" key="1">
    <citation type="journal article" date="2008" name="Nature">
        <title>The genome of Laccaria bicolor provides insights into mycorrhizal symbiosis.</title>
        <authorList>
            <person name="Martin F."/>
            <person name="Aerts A."/>
            <person name="Ahren D."/>
            <person name="Brun A."/>
            <person name="Danchin E.G.J."/>
            <person name="Duchaussoy F."/>
            <person name="Gibon J."/>
            <person name="Kohler A."/>
            <person name="Lindquist E."/>
            <person name="Pereda V."/>
            <person name="Salamov A."/>
            <person name="Shapiro H.J."/>
            <person name="Wuyts J."/>
            <person name="Blaudez D."/>
            <person name="Buee M."/>
            <person name="Brokstein P."/>
            <person name="Canbaeck B."/>
            <person name="Cohen D."/>
            <person name="Courty P.E."/>
            <person name="Coutinho P.M."/>
            <person name="Delaruelle C."/>
            <person name="Detter J.C."/>
            <person name="Deveau A."/>
            <person name="DiFazio S."/>
            <person name="Duplessis S."/>
            <person name="Fraissinet-Tachet L."/>
            <person name="Lucic E."/>
            <person name="Frey-Klett P."/>
            <person name="Fourrey C."/>
            <person name="Feussner I."/>
            <person name="Gay G."/>
            <person name="Grimwood J."/>
            <person name="Hoegger P.J."/>
            <person name="Jain P."/>
            <person name="Kilaru S."/>
            <person name="Labbe J."/>
            <person name="Lin Y.C."/>
            <person name="Legue V."/>
            <person name="Le Tacon F."/>
            <person name="Marmeisse R."/>
            <person name="Melayah D."/>
            <person name="Montanini B."/>
            <person name="Muratet M."/>
            <person name="Nehls U."/>
            <person name="Niculita-Hirzel H."/>
            <person name="Oudot-Le Secq M.P."/>
            <person name="Peter M."/>
            <person name="Quesneville H."/>
            <person name="Rajashekar B."/>
            <person name="Reich M."/>
            <person name="Rouhier N."/>
            <person name="Schmutz J."/>
            <person name="Yin T."/>
            <person name="Chalot M."/>
            <person name="Henrissat B."/>
            <person name="Kuees U."/>
            <person name="Lucas S."/>
            <person name="Van de Peer Y."/>
            <person name="Podila G.K."/>
            <person name="Polle A."/>
            <person name="Pukkila P.J."/>
            <person name="Richardson P.M."/>
            <person name="Rouze P."/>
            <person name="Sanders I.R."/>
            <person name="Stajich J.E."/>
            <person name="Tunlid A."/>
            <person name="Tuskan G."/>
            <person name="Grigoriev I.V."/>
        </authorList>
    </citation>
    <scope>NUCLEOTIDE SEQUENCE [LARGE SCALE GENOMIC DNA]</scope>
    <source>
        <strain evidence="3">S238N-H82 / ATCC MYA-4686</strain>
    </source>
</reference>